<dbReference type="AlphaFoldDB" id="A0AAW1TB79"/>
<evidence type="ECO:0000313" key="2">
    <source>
        <dbReference type="EMBL" id="KAK9866220.1"/>
    </source>
</evidence>
<evidence type="ECO:0000256" key="1">
    <source>
        <dbReference type="SAM" id="MobiDB-lite"/>
    </source>
</evidence>
<feature type="compositionally biased region" description="Basic residues" evidence="1">
    <location>
        <begin position="142"/>
        <end position="154"/>
    </location>
</feature>
<gene>
    <name evidence="2" type="ORF">WJX84_000772</name>
</gene>
<dbReference type="EMBL" id="JALJOV010000178">
    <property type="protein sequence ID" value="KAK9866220.1"/>
    <property type="molecule type" value="Genomic_DNA"/>
</dbReference>
<organism evidence="2 3">
    <name type="scientific">Apatococcus fuscideae</name>
    <dbReference type="NCBI Taxonomy" id="2026836"/>
    <lineage>
        <taxon>Eukaryota</taxon>
        <taxon>Viridiplantae</taxon>
        <taxon>Chlorophyta</taxon>
        <taxon>core chlorophytes</taxon>
        <taxon>Trebouxiophyceae</taxon>
        <taxon>Chlorellales</taxon>
        <taxon>Chlorellaceae</taxon>
        <taxon>Apatococcus</taxon>
    </lineage>
</organism>
<reference evidence="2 3" key="1">
    <citation type="journal article" date="2024" name="Nat. Commun.">
        <title>Phylogenomics reveals the evolutionary origins of lichenization in chlorophyte algae.</title>
        <authorList>
            <person name="Puginier C."/>
            <person name="Libourel C."/>
            <person name="Otte J."/>
            <person name="Skaloud P."/>
            <person name="Haon M."/>
            <person name="Grisel S."/>
            <person name="Petersen M."/>
            <person name="Berrin J.G."/>
            <person name="Delaux P.M."/>
            <person name="Dal Grande F."/>
            <person name="Keller J."/>
        </authorList>
    </citation>
    <scope>NUCLEOTIDE SEQUENCE [LARGE SCALE GENOMIC DNA]</scope>
    <source>
        <strain evidence="2 3">SAG 2523</strain>
    </source>
</reference>
<feature type="region of interest" description="Disordered" evidence="1">
    <location>
        <begin position="142"/>
        <end position="172"/>
    </location>
</feature>
<feature type="region of interest" description="Disordered" evidence="1">
    <location>
        <begin position="249"/>
        <end position="272"/>
    </location>
</feature>
<keyword evidence="3" id="KW-1185">Reference proteome</keyword>
<comment type="caution">
    <text evidence="2">The sequence shown here is derived from an EMBL/GenBank/DDBJ whole genome shotgun (WGS) entry which is preliminary data.</text>
</comment>
<sequence>MDPDWDLFEGSLQGVESSDAWFTTAAYETSSEFESLPEFGASLETSPQHSFEESNVSEQVPFPCAPFCNDVGSEDYDQLWPARQLSPKRRQVQAEPTVHTPPKLAATEIWHRPKQPPSVAELVNTNMAALQESAAELLSICHHRPGGRSPKRQKPSGQGVSDNRPRQQTRSLSFNDLVMAPLPGCSIKTEPLLSHTIFCNSTLQTPPRPSTIGRKRSVGAISDWHGRQPDNLLQSSGLRQEFSRAKQPGLTSAFSGPFAPATPAKESPCATPTNAESGCDFYNGVGSSCDRLEPFSIVKDSPFASTVTLGQLNQRMEETAAQYNTCTAQRSAAALTRRPSAGAPPYNIHPPISRARSLTQISNQLAGMTSLTISNGVIIKPE</sequence>
<proteinExistence type="predicted"/>
<accession>A0AAW1TB79</accession>
<dbReference type="Proteomes" id="UP001485043">
    <property type="component" value="Unassembled WGS sequence"/>
</dbReference>
<protein>
    <submittedName>
        <fullName evidence="2">Uncharacterized protein</fullName>
    </submittedName>
</protein>
<name>A0AAW1TB79_9CHLO</name>
<evidence type="ECO:0000313" key="3">
    <source>
        <dbReference type="Proteomes" id="UP001485043"/>
    </source>
</evidence>
<feature type="compositionally biased region" description="Polar residues" evidence="1">
    <location>
        <begin position="155"/>
        <end position="172"/>
    </location>
</feature>